<dbReference type="CDD" id="cd00165">
    <property type="entry name" value="S4"/>
    <property type="match status" value="1"/>
</dbReference>
<keyword evidence="13" id="KW-0067">ATP-binding</keyword>
<dbReference type="InterPro" id="IPR002606">
    <property type="entry name" value="Riboflavin_kinase_bac"/>
</dbReference>
<evidence type="ECO:0000259" key="21">
    <source>
        <dbReference type="SMART" id="SM00363"/>
    </source>
</evidence>
<dbReference type="GO" id="GO:0003919">
    <property type="term" value="F:FMN adenylyltransferase activity"/>
    <property type="evidence" value="ECO:0007669"/>
    <property type="project" value="UniProtKB-EC"/>
</dbReference>
<dbReference type="Pfam" id="PF01728">
    <property type="entry name" value="FtsJ"/>
    <property type="match status" value="1"/>
</dbReference>
<evidence type="ECO:0000256" key="19">
    <source>
        <dbReference type="ARBA" id="ARBA00049494"/>
    </source>
</evidence>
<dbReference type="GO" id="GO:0008168">
    <property type="term" value="F:methyltransferase activity"/>
    <property type="evidence" value="ECO:0007669"/>
    <property type="project" value="InterPro"/>
</dbReference>
<dbReference type="Proteomes" id="UP000015816">
    <property type="component" value="Unassembled WGS sequence"/>
</dbReference>
<keyword evidence="8 23" id="KW-0808">Transferase</keyword>
<comment type="similarity">
    <text evidence="16">Belongs to the TlyA family.</text>
</comment>
<keyword evidence="15" id="KW-0511">Multifunctional enzyme</keyword>
<accession>T2S9B1</accession>
<dbReference type="GO" id="GO:0009398">
    <property type="term" value="P:FMN biosynthetic process"/>
    <property type="evidence" value="ECO:0007669"/>
    <property type="project" value="UniProtKB-UniPathway"/>
</dbReference>
<dbReference type="NCBIfam" id="NF004162">
    <property type="entry name" value="PRK05627.1-5"/>
    <property type="match status" value="1"/>
</dbReference>
<keyword evidence="9" id="KW-0548">Nucleotidyltransferase</keyword>
<dbReference type="SUPFAM" id="SSF53335">
    <property type="entry name" value="S-adenosyl-L-methionine-dependent methyltransferases"/>
    <property type="match status" value="1"/>
</dbReference>
<evidence type="ECO:0000256" key="3">
    <source>
        <dbReference type="ARBA" id="ARBA00005201"/>
    </source>
</evidence>
<evidence type="ECO:0000256" key="14">
    <source>
        <dbReference type="ARBA" id="ARBA00022884"/>
    </source>
</evidence>
<gene>
    <name evidence="23" type="primary">ribF</name>
    <name evidence="23" type="ORF">HPSA50_1500</name>
</gene>
<dbReference type="Gene3D" id="3.10.290.10">
    <property type="entry name" value="RNA-binding S4 domain"/>
    <property type="match status" value="1"/>
</dbReference>
<dbReference type="InterPro" id="IPR002942">
    <property type="entry name" value="S4_RNA-bd"/>
</dbReference>
<feature type="domain" description="RNA-binding S4" evidence="21">
    <location>
        <begin position="1"/>
        <end position="62"/>
    </location>
</feature>
<evidence type="ECO:0000256" key="18">
    <source>
        <dbReference type="ARBA" id="ARBA00047880"/>
    </source>
</evidence>
<dbReference type="InterPro" id="IPR029063">
    <property type="entry name" value="SAM-dependent_MTases_sf"/>
</dbReference>
<evidence type="ECO:0000256" key="2">
    <source>
        <dbReference type="ARBA" id="ARBA00004726"/>
    </source>
</evidence>
<dbReference type="GO" id="GO:0005524">
    <property type="term" value="F:ATP binding"/>
    <property type="evidence" value="ECO:0007669"/>
    <property type="project" value="UniProtKB-KW"/>
</dbReference>
<comment type="function">
    <text evidence="1">Catalyzes the phosphorylation of riboflavin to FMN followed by the adenylation of FMN to FAD.</text>
</comment>
<dbReference type="PANTHER" id="PTHR32319">
    <property type="entry name" value="BACTERIAL HEMOLYSIN-LIKE PROTEIN"/>
    <property type="match status" value="1"/>
</dbReference>
<dbReference type="Gene3D" id="2.40.30.30">
    <property type="entry name" value="Riboflavin kinase-like"/>
    <property type="match status" value="1"/>
</dbReference>
<dbReference type="InterPro" id="IPR015864">
    <property type="entry name" value="FAD_synthase"/>
</dbReference>
<dbReference type="GO" id="GO:0003723">
    <property type="term" value="F:RNA binding"/>
    <property type="evidence" value="ECO:0007669"/>
    <property type="project" value="UniProtKB-KW"/>
</dbReference>
<dbReference type="CDD" id="cd02440">
    <property type="entry name" value="AdoMet_MTases"/>
    <property type="match status" value="1"/>
</dbReference>
<dbReference type="InterPro" id="IPR023465">
    <property type="entry name" value="Riboflavin_kinase_dom_sf"/>
</dbReference>
<evidence type="ECO:0000313" key="23">
    <source>
        <dbReference type="EMBL" id="EQD89177.1"/>
    </source>
</evidence>
<dbReference type="PATRIC" id="fig|1352357.3.peg.1468"/>
<comment type="pathway">
    <text evidence="2">Cofactor biosynthesis; FAD biosynthesis; FAD from FMN: step 1/1.</text>
</comment>
<dbReference type="Pfam" id="PF01479">
    <property type="entry name" value="S4"/>
    <property type="match status" value="1"/>
</dbReference>
<dbReference type="GO" id="GO:0032259">
    <property type="term" value="P:methylation"/>
    <property type="evidence" value="ECO:0007669"/>
    <property type="project" value="InterPro"/>
</dbReference>
<evidence type="ECO:0000256" key="20">
    <source>
        <dbReference type="PROSITE-ProRule" id="PRU00182"/>
    </source>
</evidence>
<evidence type="ECO:0000313" key="24">
    <source>
        <dbReference type="Proteomes" id="UP000015816"/>
    </source>
</evidence>
<dbReference type="InterPro" id="IPR047048">
    <property type="entry name" value="TlyA"/>
</dbReference>
<dbReference type="PROSITE" id="PS50889">
    <property type="entry name" value="S4"/>
    <property type="match status" value="1"/>
</dbReference>
<dbReference type="EMBL" id="AVNI01000002">
    <property type="protein sequence ID" value="EQD89177.1"/>
    <property type="molecule type" value="Genomic_DNA"/>
</dbReference>
<organism evidence="23 24">
    <name type="scientific">Helicobacter pylori SouthAfrica50</name>
    <dbReference type="NCBI Taxonomy" id="1352357"/>
    <lineage>
        <taxon>Bacteria</taxon>
        <taxon>Pseudomonadati</taxon>
        <taxon>Campylobacterota</taxon>
        <taxon>Epsilonproteobacteria</taxon>
        <taxon>Campylobacterales</taxon>
        <taxon>Helicobacteraceae</taxon>
        <taxon>Helicobacter</taxon>
    </lineage>
</organism>
<name>T2S9B1_HELPX</name>
<protein>
    <recommendedName>
        <fullName evidence="17">Riboflavin biosynthesis protein RibF</fullName>
        <ecNumber evidence="4">2.7.1.26</ecNumber>
        <ecNumber evidence="5">2.7.7.2</ecNumber>
    </recommendedName>
</protein>
<keyword evidence="11" id="KW-0418">Kinase</keyword>
<keyword evidence="14 20" id="KW-0694">RNA-binding</keyword>
<evidence type="ECO:0000256" key="16">
    <source>
        <dbReference type="ARBA" id="ARBA00029460"/>
    </source>
</evidence>
<evidence type="ECO:0000256" key="12">
    <source>
        <dbReference type="ARBA" id="ARBA00022827"/>
    </source>
</evidence>
<evidence type="ECO:0000256" key="17">
    <source>
        <dbReference type="ARBA" id="ARBA00032176"/>
    </source>
</evidence>
<dbReference type="AlphaFoldDB" id="T2S9B1"/>
<evidence type="ECO:0000256" key="15">
    <source>
        <dbReference type="ARBA" id="ARBA00023268"/>
    </source>
</evidence>
<dbReference type="GO" id="GO:0009231">
    <property type="term" value="P:riboflavin biosynthetic process"/>
    <property type="evidence" value="ECO:0007669"/>
    <property type="project" value="InterPro"/>
</dbReference>
<keyword evidence="10" id="KW-0547">Nucleotide-binding</keyword>
<evidence type="ECO:0000259" key="22">
    <source>
        <dbReference type="SMART" id="SM00904"/>
    </source>
</evidence>
<dbReference type="SMART" id="SM00904">
    <property type="entry name" value="Flavokinase"/>
    <property type="match status" value="1"/>
</dbReference>
<evidence type="ECO:0000256" key="11">
    <source>
        <dbReference type="ARBA" id="ARBA00022777"/>
    </source>
</evidence>
<dbReference type="InterPro" id="IPR004538">
    <property type="entry name" value="Hemolysin_A/TlyA"/>
</dbReference>
<proteinExistence type="inferred from homology"/>
<evidence type="ECO:0000256" key="10">
    <source>
        <dbReference type="ARBA" id="ARBA00022741"/>
    </source>
</evidence>
<comment type="pathway">
    <text evidence="3">Cofactor biosynthesis; FMN biosynthesis; FMN from riboflavin (ATP route): step 1/1.</text>
</comment>
<evidence type="ECO:0000256" key="4">
    <source>
        <dbReference type="ARBA" id="ARBA00012105"/>
    </source>
</evidence>
<dbReference type="EC" id="2.7.7.2" evidence="5"/>
<dbReference type="PANTHER" id="PTHR32319:SF0">
    <property type="entry name" value="BACTERIAL HEMOLYSIN-LIKE PROTEIN"/>
    <property type="match status" value="1"/>
</dbReference>
<dbReference type="UniPathway" id="UPA00277">
    <property type="reaction ID" value="UER00407"/>
</dbReference>
<dbReference type="SUPFAM" id="SSF82114">
    <property type="entry name" value="Riboflavin kinase-like"/>
    <property type="match status" value="1"/>
</dbReference>
<comment type="catalytic activity">
    <reaction evidence="19">
        <text>FMN + ATP + H(+) = FAD + diphosphate</text>
        <dbReference type="Rhea" id="RHEA:17237"/>
        <dbReference type="ChEBI" id="CHEBI:15378"/>
        <dbReference type="ChEBI" id="CHEBI:30616"/>
        <dbReference type="ChEBI" id="CHEBI:33019"/>
        <dbReference type="ChEBI" id="CHEBI:57692"/>
        <dbReference type="ChEBI" id="CHEBI:58210"/>
        <dbReference type="EC" id="2.7.7.2"/>
    </reaction>
</comment>
<dbReference type="CDD" id="cd02064">
    <property type="entry name" value="FAD_synthetase_N"/>
    <property type="match status" value="1"/>
</dbReference>
<dbReference type="SUPFAM" id="SSF55174">
    <property type="entry name" value="Alpha-L RNA-binding motif"/>
    <property type="match status" value="1"/>
</dbReference>
<evidence type="ECO:0000256" key="9">
    <source>
        <dbReference type="ARBA" id="ARBA00022695"/>
    </source>
</evidence>
<dbReference type="GO" id="GO:0008531">
    <property type="term" value="F:riboflavin kinase activity"/>
    <property type="evidence" value="ECO:0007669"/>
    <property type="project" value="UniProtKB-EC"/>
</dbReference>
<dbReference type="NCBIfam" id="TIGR00478">
    <property type="entry name" value="tly"/>
    <property type="match status" value="1"/>
</dbReference>
<dbReference type="EC" id="2.7.1.26" evidence="4"/>
<evidence type="ECO:0000256" key="1">
    <source>
        <dbReference type="ARBA" id="ARBA00002121"/>
    </source>
</evidence>
<dbReference type="SUPFAM" id="SSF52374">
    <property type="entry name" value="Nucleotidylyl transferase"/>
    <property type="match status" value="1"/>
</dbReference>
<evidence type="ECO:0000256" key="7">
    <source>
        <dbReference type="ARBA" id="ARBA00022643"/>
    </source>
</evidence>
<feature type="domain" description="Riboflavin kinase" evidence="22">
    <location>
        <begin position="381"/>
        <end position="504"/>
    </location>
</feature>
<reference evidence="23 24" key="1">
    <citation type="journal article" date="2013" name="Genome Announc.">
        <title>Genome Sequences of Three hpAfrica2 Strains of Helicobacter pylori.</title>
        <authorList>
            <person name="Duncan S.S."/>
            <person name="Bertoli M.T."/>
            <person name="Kersulyte D."/>
            <person name="Valk P.L."/>
            <person name="Tamma S."/>
            <person name="Segal I."/>
            <person name="McClain M.S."/>
            <person name="Cover T.L."/>
            <person name="Berg D.E."/>
        </authorList>
    </citation>
    <scope>NUCLEOTIDE SEQUENCE [LARGE SCALE GENOMIC DNA]</scope>
    <source>
        <strain evidence="23 24">SouthAfrica50</strain>
    </source>
</reference>
<dbReference type="InterPro" id="IPR036986">
    <property type="entry name" value="S4_RNA-bd_sf"/>
</dbReference>
<dbReference type="NCBIfam" id="TIGR00083">
    <property type="entry name" value="ribF"/>
    <property type="match status" value="1"/>
</dbReference>
<dbReference type="Pfam" id="PF01687">
    <property type="entry name" value="Flavokinase"/>
    <property type="match status" value="1"/>
</dbReference>
<sequence>MRLDYALFDQHLVSSREKAKALILKNQVLVNKIVISKPSFIIKEDDQIELIATNLFISRAGEKLGAFLENHLIDFKEKVVLDVGASKGGFSEMALLKGAKKVLCVDVGKMQLDKNLKKDKRIECYEECDIRAFKTTEKIDLVLCDVSFISLYCILEAILPLSNEFLALFKPQFEVGKAVKRNKKGVVMDKEAILNALENFKNHLKTKDFQILTIQESLVKGKTGMLNFLSISSEPEIKSLAIGKFDGLHLGHQALFKELKDPKALLIIEKKHYTKGYLTPLKYRAKLVGMPLFFVYLEEISQLNALDFLELLKKKFPNLERLVVGYDFKFGYQRQNDALFLKEHFKESIIVPEVKVQNISVHSKMIKLALSHGDLLLANKLLGRYYEVCGEVISDQGLGHKELVPTLNIKTKDFILPSFGVYASLVKIKDQIYQKSVSFIGNRLSADQNFAIECHVLDAIIENPPKKLALRWVEKIRDNMHFHSLKELKNQIQQDILMAKEILR</sequence>
<keyword evidence="7" id="KW-0288">FMN</keyword>
<dbReference type="GO" id="GO:0006747">
    <property type="term" value="P:FAD biosynthetic process"/>
    <property type="evidence" value="ECO:0007669"/>
    <property type="project" value="UniProtKB-UniPathway"/>
</dbReference>
<dbReference type="Gene3D" id="3.40.50.150">
    <property type="entry name" value="Vaccinia Virus protein VP39"/>
    <property type="match status" value="1"/>
</dbReference>
<evidence type="ECO:0000256" key="13">
    <source>
        <dbReference type="ARBA" id="ARBA00022840"/>
    </source>
</evidence>
<dbReference type="UniPathway" id="UPA00276">
    <property type="reaction ID" value="UER00406"/>
</dbReference>
<dbReference type="Gene3D" id="3.40.50.620">
    <property type="entry name" value="HUPs"/>
    <property type="match status" value="1"/>
</dbReference>
<evidence type="ECO:0000256" key="5">
    <source>
        <dbReference type="ARBA" id="ARBA00012393"/>
    </source>
</evidence>
<dbReference type="InterPro" id="IPR015865">
    <property type="entry name" value="Riboflavin_kinase_bac/euk"/>
</dbReference>
<dbReference type="InterPro" id="IPR014729">
    <property type="entry name" value="Rossmann-like_a/b/a_fold"/>
</dbReference>
<evidence type="ECO:0000256" key="8">
    <source>
        <dbReference type="ARBA" id="ARBA00022679"/>
    </source>
</evidence>
<dbReference type="InterPro" id="IPR002877">
    <property type="entry name" value="RNA_MeTrfase_FtsJ_dom"/>
</dbReference>
<dbReference type="Pfam" id="PF06574">
    <property type="entry name" value="FAD_syn"/>
    <property type="match status" value="1"/>
</dbReference>
<comment type="caution">
    <text evidence="23">The sequence shown here is derived from an EMBL/GenBank/DDBJ whole genome shotgun (WGS) entry which is preliminary data.</text>
</comment>
<evidence type="ECO:0000256" key="6">
    <source>
        <dbReference type="ARBA" id="ARBA00022630"/>
    </source>
</evidence>
<keyword evidence="6" id="KW-0285">Flavoprotein</keyword>
<keyword evidence="12" id="KW-0274">FAD</keyword>
<comment type="catalytic activity">
    <reaction evidence="18">
        <text>riboflavin + ATP = FMN + ADP + H(+)</text>
        <dbReference type="Rhea" id="RHEA:14357"/>
        <dbReference type="ChEBI" id="CHEBI:15378"/>
        <dbReference type="ChEBI" id="CHEBI:30616"/>
        <dbReference type="ChEBI" id="CHEBI:57986"/>
        <dbReference type="ChEBI" id="CHEBI:58210"/>
        <dbReference type="ChEBI" id="CHEBI:456216"/>
        <dbReference type="EC" id="2.7.1.26"/>
    </reaction>
</comment>
<dbReference type="SMART" id="SM00363">
    <property type="entry name" value="S4"/>
    <property type="match status" value="1"/>
</dbReference>